<feature type="signal peptide" evidence="9">
    <location>
        <begin position="1"/>
        <end position="32"/>
    </location>
</feature>
<feature type="transmembrane region" description="Helical" evidence="8">
    <location>
        <begin position="723"/>
        <end position="741"/>
    </location>
</feature>
<name>A0A921L8L9_9LACO</name>
<dbReference type="InterPro" id="IPR008966">
    <property type="entry name" value="Adhesion_dom_sf"/>
</dbReference>
<dbReference type="InterPro" id="IPR041171">
    <property type="entry name" value="SDR_Ig"/>
</dbReference>
<dbReference type="Gene3D" id="2.60.40.740">
    <property type="match status" value="1"/>
</dbReference>
<protein>
    <submittedName>
        <fullName evidence="11">Ig-like domain-containing protein</fullName>
    </submittedName>
</protein>
<reference evidence="11" key="1">
    <citation type="journal article" date="2021" name="PeerJ">
        <title>Extensive microbial diversity within the chicken gut microbiome revealed by metagenomics and culture.</title>
        <authorList>
            <person name="Gilroy R."/>
            <person name="Ravi A."/>
            <person name="Getino M."/>
            <person name="Pursley I."/>
            <person name="Horton D.L."/>
            <person name="Alikhan N.F."/>
            <person name="Baker D."/>
            <person name="Gharbi K."/>
            <person name="Hall N."/>
            <person name="Watson M."/>
            <person name="Adriaenssens E.M."/>
            <person name="Foster-Nyarko E."/>
            <person name="Jarju S."/>
            <person name="Secka A."/>
            <person name="Antonio M."/>
            <person name="Oren A."/>
            <person name="Chaudhuri R.R."/>
            <person name="La Ragione R."/>
            <person name="Hildebrand F."/>
            <person name="Pallen M.J."/>
        </authorList>
    </citation>
    <scope>NUCLEOTIDE SEQUENCE</scope>
    <source>
        <strain evidence="11">7886</strain>
    </source>
</reference>
<dbReference type="AlphaFoldDB" id="A0A921L8L9"/>
<dbReference type="InterPro" id="IPR008456">
    <property type="entry name" value="Collagen-bd_dom"/>
</dbReference>
<dbReference type="Pfam" id="PF17802">
    <property type="entry name" value="SpaA"/>
    <property type="match status" value="3"/>
</dbReference>
<reference evidence="11" key="2">
    <citation type="submission" date="2021-09" db="EMBL/GenBank/DDBJ databases">
        <authorList>
            <person name="Gilroy R."/>
        </authorList>
    </citation>
    <scope>NUCLEOTIDE SEQUENCE</scope>
    <source>
        <strain evidence="11">7886</strain>
    </source>
</reference>
<dbReference type="Proteomes" id="UP000747013">
    <property type="component" value="Unassembled WGS sequence"/>
</dbReference>
<dbReference type="PROSITE" id="PS50847">
    <property type="entry name" value="GRAM_POS_ANCHORING"/>
    <property type="match status" value="1"/>
</dbReference>
<feature type="region of interest" description="Disordered" evidence="7">
    <location>
        <begin position="617"/>
        <end position="720"/>
    </location>
</feature>
<evidence type="ECO:0000259" key="10">
    <source>
        <dbReference type="PROSITE" id="PS50847"/>
    </source>
</evidence>
<dbReference type="Pfam" id="PF05737">
    <property type="entry name" value="Collagen_bind"/>
    <property type="match status" value="1"/>
</dbReference>
<comment type="similarity">
    <text evidence="2">Belongs to the serine-aspartate repeat-containing protein (SDr) family.</text>
</comment>
<dbReference type="NCBIfam" id="TIGR01167">
    <property type="entry name" value="LPXTG_anchor"/>
    <property type="match status" value="1"/>
</dbReference>
<dbReference type="PANTHER" id="PTHR36108:SF13">
    <property type="entry name" value="COLOSSIN-B-RELATED"/>
    <property type="match status" value="1"/>
</dbReference>
<sequence>MGKKLRTFLAAFVAALGLVVLVFASHPSDAKAADYTSSDMVTNAEITDQNKTYNYTNSVGLTYELSHESIKNGDTLTIDLPEELYVKEGGTFEFKDDQGHVIGNGKLTESGQIQIEFIKDIDNFNGTLTIDKGIGINSDKTEIGNNTVAFPTVNGDQNSTLKIKENSENDISKKGTLGKDENGDSIITWSILVNRNELDLKNLVVSDLNISSGLDFFDDSLTIRKASWVDKNTGSYSKGSDVTNKYTVNYDENGMPSTIDFGDTGTQMFVISFQTKLEDSSQAEDGTVFHNEANMTGSYSTTGNNPKEFESSTSADVSGKTNSGNGSGTKYGSVVLTKTSADENNVLIPGATYSLYQRDADKDTLIQSDLVTDANGQITVDKLPAGDYYFVETSTPDGYQQNPNEIPFTITGQTTTAVQVETKDEPVGSKEGSIIIQKLDAATGYRLAGAEFDVIDADTNEVIGHITTDQLGYGHMYNIPYGNYILRETKAPDGYILNNEDIIFAINDETQAPAIISIDNEKETGGDGNFSASMIKYDADLLHQEKVGVAGAEYTLYDTDGTALGVFQTNDEGVIKVDNLNPGSYYFLETKAPDGYDINPEKIEFTITDSDIELGTLETSDPKLTGGSGGGETPGTDGNGNEGKDPDPDENGNTENPDPDGNGNEGNGDGDNNGGVIVDPENPGSNNNNNGNEGGLITNPINPGDANNGSDSSSNLPQTGEKTSLTATFLGLVLLSGIVYFKRRNA</sequence>
<keyword evidence="8" id="KW-0812">Transmembrane</keyword>
<feature type="compositionally biased region" description="Low complexity" evidence="7">
    <location>
        <begin position="680"/>
        <end position="691"/>
    </location>
</feature>
<keyword evidence="3" id="KW-0134">Cell wall</keyword>
<feature type="region of interest" description="Disordered" evidence="7">
    <location>
        <begin position="293"/>
        <end position="330"/>
    </location>
</feature>
<keyword evidence="4" id="KW-0964">Secreted</keyword>
<organism evidence="11 12">
    <name type="scientific">Companilactobacillus farciminis</name>
    <dbReference type="NCBI Taxonomy" id="1612"/>
    <lineage>
        <taxon>Bacteria</taxon>
        <taxon>Bacillati</taxon>
        <taxon>Bacillota</taxon>
        <taxon>Bacilli</taxon>
        <taxon>Lactobacillales</taxon>
        <taxon>Lactobacillaceae</taxon>
        <taxon>Companilactobacillus</taxon>
    </lineage>
</organism>
<evidence type="ECO:0000313" key="12">
    <source>
        <dbReference type="Proteomes" id="UP000747013"/>
    </source>
</evidence>
<dbReference type="Gene3D" id="2.60.40.1280">
    <property type="match status" value="1"/>
</dbReference>
<evidence type="ECO:0000256" key="2">
    <source>
        <dbReference type="ARBA" id="ARBA00007257"/>
    </source>
</evidence>
<dbReference type="SUPFAM" id="SSF49478">
    <property type="entry name" value="Cna protein B-type domain"/>
    <property type="match status" value="3"/>
</dbReference>
<dbReference type="InterPro" id="IPR019931">
    <property type="entry name" value="LPXTG_anchor"/>
</dbReference>
<dbReference type="SUPFAM" id="SSF49401">
    <property type="entry name" value="Bacterial adhesins"/>
    <property type="match status" value="2"/>
</dbReference>
<dbReference type="EMBL" id="DYWC01000021">
    <property type="protein sequence ID" value="HJF85918.1"/>
    <property type="molecule type" value="Genomic_DNA"/>
</dbReference>
<comment type="subcellular location">
    <subcellularLocation>
        <location evidence="1">Secreted</location>
        <location evidence="1">Cell wall</location>
        <topology evidence="1">Peptidoglycan-anchor</topology>
    </subcellularLocation>
</comment>
<feature type="compositionally biased region" description="Gly residues" evidence="7">
    <location>
        <begin position="663"/>
        <end position="673"/>
    </location>
</feature>
<dbReference type="InterPro" id="IPR011252">
    <property type="entry name" value="Fibrogen-bd_dom1"/>
</dbReference>
<feature type="compositionally biased region" description="Low complexity" evidence="7">
    <location>
        <begin position="318"/>
        <end position="330"/>
    </location>
</feature>
<dbReference type="Pfam" id="PF00746">
    <property type="entry name" value="Gram_pos_anchor"/>
    <property type="match status" value="1"/>
</dbReference>
<dbReference type="Gene3D" id="2.60.40.10">
    <property type="entry name" value="Immunoglobulins"/>
    <property type="match status" value="3"/>
</dbReference>
<evidence type="ECO:0000256" key="8">
    <source>
        <dbReference type="SAM" id="Phobius"/>
    </source>
</evidence>
<feature type="chain" id="PRO_5037334746" evidence="9">
    <location>
        <begin position="33"/>
        <end position="746"/>
    </location>
</feature>
<feature type="domain" description="Gram-positive cocci surface proteins LPxTG" evidence="10">
    <location>
        <begin position="716"/>
        <end position="746"/>
    </location>
</feature>
<keyword evidence="8" id="KW-0472">Membrane</keyword>
<feature type="compositionally biased region" description="Polar residues" evidence="7">
    <location>
        <begin position="293"/>
        <end position="316"/>
    </location>
</feature>
<feature type="compositionally biased region" description="Low complexity" evidence="7">
    <location>
        <begin position="702"/>
        <end position="715"/>
    </location>
</feature>
<dbReference type="GO" id="GO:0005518">
    <property type="term" value="F:collagen binding"/>
    <property type="evidence" value="ECO:0007669"/>
    <property type="project" value="InterPro"/>
</dbReference>
<dbReference type="InterPro" id="IPR041033">
    <property type="entry name" value="SpaA_PFL_dom_1"/>
</dbReference>
<gene>
    <name evidence="11" type="ORF">K8V88_00610</name>
</gene>
<evidence type="ECO:0000256" key="9">
    <source>
        <dbReference type="SAM" id="SignalP"/>
    </source>
</evidence>
<dbReference type="PANTHER" id="PTHR36108">
    <property type="entry name" value="COLOSSIN-B-RELATED"/>
    <property type="match status" value="1"/>
</dbReference>
<keyword evidence="6" id="KW-0572">Peptidoglycan-anchor</keyword>
<dbReference type="GO" id="GO:0007155">
    <property type="term" value="P:cell adhesion"/>
    <property type="evidence" value="ECO:0007669"/>
    <property type="project" value="InterPro"/>
</dbReference>
<evidence type="ECO:0000313" key="11">
    <source>
        <dbReference type="EMBL" id="HJF85918.1"/>
    </source>
</evidence>
<evidence type="ECO:0000256" key="6">
    <source>
        <dbReference type="ARBA" id="ARBA00023088"/>
    </source>
</evidence>
<evidence type="ECO:0000256" key="4">
    <source>
        <dbReference type="ARBA" id="ARBA00022525"/>
    </source>
</evidence>
<evidence type="ECO:0000256" key="7">
    <source>
        <dbReference type="SAM" id="MobiDB-lite"/>
    </source>
</evidence>
<feature type="compositionally biased region" description="Gly residues" evidence="7">
    <location>
        <begin position="626"/>
        <end position="641"/>
    </location>
</feature>
<evidence type="ECO:0000256" key="1">
    <source>
        <dbReference type="ARBA" id="ARBA00004168"/>
    </source>
</evidence>
<keyword evidence="8" id="KW-1133">Transmembrane helix</keyword>
<dbReference type="InterPro" id="IPR013783">
    <property type="entry name" value="Ig-like_fold"/>
</dbReference>
<accession>A0A921L8L9</accession>
<dbReference type="Pfam" id="PF17961">
    <property type="entry name" value="Big_8"/>
    <property type="match status" value="1"/>
</dbReference>
<proteinExistence type="inferred from homology"/>
<comment type="caution">
    <text evidence="11">The sequence shown here is derived from an EMBL/GenBank/DDBJ whole genome shotgun (WGS) entry which is preliminary data.</text>
</comment>
<evidence type="ECO:0000256" key="3">
    <source>
        <dbReference type="ARBA" id="ARBA00022512"/>
    </source>
</evidence>
<evidence type="ECO:0000256" key="5">
    <source>
        <dbReference type="ARBA" id="ARBA00022729"/>
    </source>
</evidence>
<keyword evidence="5 9" id="KW-0732">Signal</keyword>